<dbReference type="EMBL" id="BAAARW010000001">
    <property type="protein sequence ID" value="GAA2398659.1"/>
    <property type="molecule type" value="Genomic_DNA"/>
</dbReference>
<sequence>MRNQVALITVVAVMADGTQPAHRTLQDAPDPGDLKRVAEEFGLGNVRDALFLANGRRNRSWRIDTATGVYALRLLRDVPVEIAHRNAKVLAALRPSGLPVYPPMNIRDGGPVLQIGAHSYLVSPWANGAHVEGTDLPLGEVSDFGALVATVHKALSEPERVSLPPADFRPRMKVTSPDKAIDKADRLLAAIASITEPSEFDKLARTLLEERKVLIDKHRGSPPVEGDDPGPFGWTHGDLQHRNILHSKGKVSAVLDWDRIAVRPIGEEITRTALVQFGGENGRLDLDRVAAFVGGYRSVLPLSRTDLADEVDRLWWKRMSDYWIFEFHYDRSDHDVDPLMAPSGRLLSWWTDRREDVHQAFAAGT</sequence>
<name>A0ABN3I9M3_9ACTN</name>
<dbReference type="RefSeq" id="WP_344586307.1">
    <property type="nucleotide sequence ID" value="NZ_BAAARW010000001.1"/>
</dbReference>
<evidence type="ECO:0000313" key="2">
    <source>
        <dbReference type="EMBL" id="GAA2398659.1"/>
    </source>
</evidence>
<keyword evidence="3" id="KW-1185">Reference proteome</keyword>
<comment type="caution">
    <text evidence="2">The sequence shown here is derived from an EMBL/GenBank/DDBJ whole genome shotgun (WGS) entry which is preliminary data.</text>
</comment>
<dbReference type="Gene3D" id="3.90.1200.10">
    <property type="match status" value="1"/>
</dbReference>
<proteinExistence type="predicted"/>
<organism evidence="2 3">
    <name type="scientific">Actinomadura vinacea</name>
    <dbReference type="NCBI Taxonomy" id="115336"/>
    <lineage>
        <taxon>Bacteria</taxon>
        <taxon>Bacillati</taxon>
        <taxon>Actinomycetota</taxon>
        <taxon>Actinomycetes</taxon>
        <taxon>Streptosporangiales</taxon>
        <taxon>Thermomonosporaceae</taxon>
        <taxon>Actinomadura</taxon>
    </lineage>
</organism>
<feature type="domain" description="Aminoglycoside phosphotransferase" evidence="1">
    <location>
        <begin position="51"/>
        <end position="299"/>
    </location>
</feature>
<evidence type="ECO:0000313" key="3">
    <source>
        <dbReference type="Proteomes" id="UP001501231"/>
    </source>
</evidence>
<accession>A0ABN3I9M3</accession>
<gene>
    <name evidence="2" type="ORF">GCM10010191_01770</name>
</gene>
<dbReference type="InterPro" id="IPR011009">
    <property type="entry name" value="Kinase-like_dom_sf"/>
</dbReference>
<dbReference type="SUPFAM" id="SSF56112">
    <property type="entry name" value="Protein kinase-like (PK-like)"/>
    <property type="match status" value="1"/>
</dbReference>
<dbReference type="Proteomes" id="UP001501231">
    <property type="component" value="Unassembled WGS sequence"/>
</dbReference>
<protein>
    <submittedName>
        <fullName evidence="2">Phosphotransferase</fullName>
    </submittedName>
</protein>
<dbReference type="InterPro" id="IPR002575">
    <property type="entry name" value="Aminoglycoside_PTrfase"/>
</dbReference>
<evidence type="ECO:0000259" key="1">
    <source>
        <dbReference type="Pfam" id="PF01636"/>
    </source>
</evidence>
<reference evidence="2 3" key="1">
    <citation type="journal article" date="2019" name="Int. J. Syst. Evol. Microbiol.">
        <title>The Global Catalogue of Microorganisms (GCM) 10K type strain sequencing project: providing services to taxonomists for standard genome sequencing and annotation.</title>
        <authorList>
            <consortium name="The Broad Institute Genomics Platform"/>
            <consortium name="The Broad Institute Genome Sequencing Center for Infectious Disease"/>
            <person name="Wu L."/>
            <person name="Ma J."/>
        </authorList>
    </citation>
    <scope>NUCLEOTIDE SEQUENCE [LARGE SCALE GENOMIC DNA]</scope>
    <source>
        <strain evidence="2 3">JCM 3325</strain>
    </source>
</reference>
<dbReference type="Gene3D" id="3.30.200.20">
    <property type="entry name" value="Phosphorylase Kinase, domain 1"/>
    <property type="match status" value="1"/>
</dbReference>
<dbReference type="Pfam" id="PF01636">
    <property type="entry name" value="APH"/>
    <property type="match status" value="1"/>
</dbReference>